<dbReference type="OMA" id="THDENDH"/>
<feature type="domain" description="BRCT" evidence="3">
    <location>
        <begin position="868"/>
        <end position="931"/>
    </location>
</feature>
<dbReference type="eggNOG" id="KOG4177">
    <property type="taxonomic scope" value="Eukaryota"/>
</dbReference>
<dbReference type="SMART" id="SM00453">
    <property type="entry name" value="WSN"/>
    <property type="match status" value="1"/>
</dbReference>
<dbReference type="OrthoDB" id="10254947at2759"/>
<evidence type="ECO:0000313" key="5">
    <source>
        <dbReference type="Proteomes" id="UP000008281"/>
    </source>
</evidence>
<dbReference type="SUPFAM" id="SSF48403">
    <property type="entry name" value="Ankyrin repeat"/>
    <property type="match status" value="1"/>
</dbReference>
<dbReference type="PANTHER" id="PTHR22956:SF17">
    <property type="entry name" value="ANKYRIN REPEAT-CONTAINING PROTEIN F37A4.4-RELATED"/>
    <property type="match status" value="1"/>
</dbReference>
<keyword evidence="5" id="KW-1185">Reference proteome</keyword>
<feature type="repeat" description="ANK" evidence="1">
    <location>
        <begin position="762"/>
        <end position="794"/>
    </location>
</feature>
<dbReference type="SMART" id="SM00248">
    <property type="entry name" value="ANK"/>
    <property type="match status" value="2"/>
</dbReference>
<evidence type="ECO:0000313" key="4">
    <source>
        <dbReference type="EMBL" id="EFO88241.1"/>
    </source>
</evidence>
<dbReference type="Gene3D" id="3.40.50.10190">
    <property type="entry name" value="BRCT domain"/>
    <property type="match status" value="1"/>
</dbReference>
<dbReference type="Pfam" id="PF13857">
    <property type="entry name" value="Ank_5"/>
    <property type="match status" value="1"/>
</dbReference>
<proteinExistence type="predicted"/>
<organism evidence="5">
    <name type="scientific">Caenorhabditis remanei</name>
    <name type="common">Caenorhabditis vulgaris</name>
    <dbReference type="NCBI Taxonomy" id="31234"/>
    <lineage>
        <taxon>Eukaryota</taxon>
        <taxon>Metazoa</taxon>
        <taxon>Ecdysozoa</taxon>
        <taxon>Nematoda</taxon>
        <taxon>Chromadorea</taxon>
        <taxon>Rhabditida</taxon>
        <taxon>Rhabditina</taxon>
        <taxon>Rhabditomorpha</taxon>
        <taxon>Rhabditoidea</taxon>
        <taxon>Rhabditidae</taxon>
        <taxon>Peloderinae</taxon>
        <taxon>Caenorhabditis</taxon>
    </lineage>
</organism>
<dbReference type="PANTHER" id="PTHR22956">
    <property type="entry name" value="ANKYRIN REPEAT-CONTAINING PROTEIN F37A4.4-RELATED-RELATED"/>
    <property type="match status" value="1"/>
</dbReference>
<keyword evidence="2" id="KW-1133">Transmembrane helix</keyword>
<dbReference type="InterPro" id="IPR002110">
    <property type="entry name" value="Ankyrin_rpt"/>
</dbReference>
<dbReference type="InterPro" id="IPR036770">
    <property type="entry name" value="Ankyrin_rpt-contain_sf"/>
</dbReference>
<evidence type="ECO:0000256" key="2">
    <source>
        <dbReference type="SAM" id="Phobius"/>
    </source>
</evidence>
<dbReference type="HOGENOM" id="CLU_002600_0_0_1"/>
<keyword evidence="2" id="KW-0812">Transmembrane</keyword>
<dbReference type="SUPFAM" id="SSF52113">
    <property type="entry name" value="BRCT domain"/>
    <property type="match status" value="1"/>
</dbReference>
<dbReference type="InterPro" id="IPR003125">
    <property type="entry name" value="WSN"/>
</dbReference>
<evidence type="ECO:0000259" key="3">
    <source>
        <dbReference type="PROSITE" id="PS50172"/>
    </source>
</evidence>
<dbReference type="FunCoup" id="E3N6S1">
    <property type="interactions" value="1390"/>
</dbReference>
<dbReference type="PROSITE" id="PS50297">
    <property type="entry name" value="ANK_REP_REGION"/>
    <property type="match status" value="1"/>
</dbReference>
<dbReference type="Pfam" id="PF02206">
    <property type="entry name" value="WSN"/>
    <property type="match status" value="1"/>
</dbReference>
<dbReference type="InterPro" id="IPR036420">
    <property type="entry name" value="BRCT_dom_sf"/>
</dbReference>
<keyword evidence="1" id="KW-0040">ANK repeat</keyword>
<dbReference type="Gene3D" id="1.25.40.20">
    <property type="entry name" value="Ankyrin repeat-containing domain"/>
    <property type="match status" value="1"/>
</dbReference>
<gene>
    <name evidence="4" type="ORF">CRE_07765</name>
</gene>
<reference evidence="4" key="1">
    <citation type="submission" date="2007-07" db="EMBL/GenBank/DDBJ databases">
        <title>PCAP assembly of the Caenorhabditis remanei genome.</title>
        <authorList>
            <consortium name="The Caenorhabditis remanei Sequencing Consortium"/>
            <person name="Wilson R.K."/>
        </authorList>
    </citation>
    <scope>NUCLEOTIDE SEQUENCE [LARGE SCALE GENOMIC DNA]</scope>
    <source>
        <strain evidence="4">PB4641</strain>
    </source>
</reference>
<dbReference type="InterPro" id="IPR001357">
    <property type="entry name" value="BRCT_dom"/>
</dbReference>
<dbReference type="InterPro" id="IPR053345">
    <property type="entry name" value="Ankyrin_repeat-containing"/>
</dbReference>
<dbReference type="AlphaFoldDB" id="E3N6S1"/>
<dbReference type="Proteomes" id="UP000008281">
    <property type="component" value="Unassembled WGS sequence"/>
</dbReference>
<dbReference type="PROSITE" id="PS50172">
    <property type="entry name" value="BRCT"/>
    <property type="match status" value="1"/>
</dbReference>
<protein>
    <recommendedName>
        <fullName evidence="3">BRCT domain-containing protein</fullName>
    </recommendedName>
</protein>
<sequence>MFFVRGWTATDEIDYGDDFEYDYEYGYGYDDGDDYTGRMKFVAGTKKKIYSDLGLIYNKLSILTRITSAISLQSAAITKSVKIRDVIRELVKAPAKELDELIKINPTGLVPILETSFKASEELKVIEAEIKKLDEDEDFLKLMSLSIDYVKREEIDGDQVELFFNSIYSKEFDKVVLTCDDSLVDLMTDFSTIIAKNSQTSLIKKDMITRVGSSYLDIQKCLKQLEGYESKTAGLTSQLKIFDKLIEAKGGVILFNGLIHKTKTFEDTVDLVGTVFSKTKNFWKPARWIGGQMSRIIENLKTILDPAHQTELSLTLGFPNTGDLSRVSRDLKSNWFREKVAQRHSVNELGRELKGFFVFGKKIRKLRVSWNTLREKFKEVSGMVSKFSGLMKWVEESGLGENDLKIAQDTRDSYTKFWKDVPVISDAELTGFDGVLGSVSQLKEHFDGVKSFLEIFEKMRKELLGAEQYVKDIGPKYEKEHSGKMDQNPILKLENPLEMALSLGKGMKVLGDMVKAIRYKRRLRRAMNYSEGVTKKIIDFNEHAYVKEFWKSSRESIGKLLEELDALNNFAAKIHDESPMEMRKILDQAAKVHGFSNVFRMIAEQLSHDNTYPRETKNFEKLGELELDFSSHRGYLHAASLSFDELKNYFDEVFDLNHERHSHEVEPNHLPAIIICVAVFFLVIIAIFIAYGFTQNGRKMYVNIYLYYFGKPEVFEKRWRYSLFLDRQDGKNALIDAAREINATNVMIAVKKGAYINVFNKFGNTALHSATKRGHPEIVEILIRNGADCTLLNSQNKTPVQMIPVNYPKLFPDKVERYRRLERIYIKYQKKKFRQRVPNEFPATSYHIYIEERTEDKLTDKFTEKFQSITSDEATLTTTHLIVHTDKDGILETDNLELLVWVFSGVIVVKESWMSACLKDEKMIGNEWDFVVTKIRYKGIVYDTVPQWAKDAAKGVIPYLCGIYVAVVADEYPNLLALASIVTSHGGVMCEKFPEKETFNRGFRPYFHVHKGPLFLVHDGKRDLSVYKNDPDKMYTVLTEEEFVRFMLERKIQRNKSPNPIPPMNDMED</sequence>
<dbReference type="EMBL" id="DS268542">
    <property type="protein sequence ID" value="EFO88241.1"/>
    <property type="molecule type" value="Genomic_DNA"/>
</dbReference>
<keyword evidence="2" id="KW-0472">Membrane</keyword>
<feature type="transmembrane region" description="Helical" evidence="2">
    <location>
        <begin position="670"/>
        <end position="693"/>
    </location>
</feature>
<accession>E3N6S1</accession>
<dbReference type="PROSITE" id="PS50088">
    <property type="entry name" value="ANK_REPEAT"/>
    <property type="match status" value="1"/>
</dbReference>
<dbReference type="STRING" id="31234.E3N6S1"/>
<evidence type="ECO:0000256" key="1">
    <source>
        <dbReference type="PROSITE-ProRule" id="PRU00023"/>
    </source>
</evidence>
<dbReference type="InParanoid" id="E3N6S1"/>
<dbReference type="Pfam" id="PF00533">
    <property type="entry name" value="BRCT"/>
    <property type="match status" value="1"/>
</dbReference>
<dbReference type="SMART" id="SM00292">
    <property type="entry name" value="BRCT"/>
    <property type="match status" value="1"/>
</dbReference>
<name>E3N6S1_CAERE</name>